<name>A0A5B7DMW0_PORTR</name>
<organism evidence="1 2">
    <name type="scientific">Portunus trituberculatus</name>
    <name type="common">Swimming crab</name>
    <name type="synonym">Neptunus trituberculatus</name>
    <dbReference type="NCBI Taxonomy" id="210409"/>
    <lineage>
        <taxon>Eukaryota</taxon>
        <taxon>Metazoa</taxon>
        <taxon>Ecdysozoa</taxon>
        <taxon>Arthropoda</taxon>
        <taxon>Crustacea</taxon>
        <taxon>Multicrustacea</taxon>
        <taxon>Malacostraca</taxon>
        <taxon>Eumalacostraca</taxon>
        <taxon>Eucarida</taxon>
        <taxon>Decapoda</taxon>
        <taxon>Pleocyemata</taxon>
        <taxon>Brachyura</taxon>
        <taxon>Eubrachyura</taxon>
        <taxon>Portunoidea</taxon>
        <taxon>Portunidae</taxon>
        <taxon>Portuninae</taxon>
        <taxon>Portunus</taxon>
    </lineage>
</organism>
<proteinExistence type="predicted"/>
<evidence type="ECO:0000313" key="2">
    <source>
        <dbReference type="Proteomes" id="UP000324222"/>
    </source>
</evidence>
<dbReference type="AlphaFoldDB" id="A0A5B7DMW0"/>
<dbReference type="Proteomes" id="UP000324222">
    <property type="component" value="Unassembled WGS sequence"/>
</dbReference>
<gene>
    <name evidence="1" type="ORF">E2C01_015804</name>
</gene>
<evidence type="ECO:0000313" key="1">
    <source>
        <dbReference type="EMBL" id="MPC22778.1"/>
    </source>
</evidence>
<sequence>MSLADPLCCGSGDDLALGVWYLAFWFRYKHLENYSAKISTFSNTTKVTDQNFESVLWRLLIAAAGPRWL</sequence>
<reference evidence="1 2" key="1">
    <citation type="submission" date="2019-05" db="EMBL/GenBank/DDBJ databases">
        <title>Another draft genome of Portunus trituberculatus and its Hox gene families provides insights of decapod evolution.</title>
        <authorList>
            <person name="Jeong J.-H."/>
            <person name="Song I."/>
            <person name="Kim S."/>
            <person name="Choi T."/>
            <person name="Kim D."/>
            <person name="Ryu S."/>
            <person name="Kim W."/>
        </authorList>
    </citation>
    <scope>NUCLEOTIDE SEQUENCE [LARGE SCALE GENOMIC DNA]</scope>
    <source>
        <tissue evidence="1">Muscle</tissue>
    </source>
</reference>
<comment type="caution">
    <text evidence="1">The sequence shown here is derived from an EMBL/GenBank/DDBJ whole genome shotgun (WGS) entry which is preliminary data.</text>
</comment>
<protein>
    <submittedName>
        <fullName evidence="1">Uncharacterized protein</fullName>
    </submittedName>
</protein>
<accession>A0A5B7DMW0</accession>
<keyword evidence="2" id="KW-1185">Reference proteome</keyword>
<dbReference type="EMBL" id="VSRR010001124">
    <property type="protein sequence ID" value="MPC22778.1"/>
    <property type="molecule type" value="Genomic_DNA"/>
</dbReference>